<dbReference type="PANTHER" id="PTHR15615">
    <property type="match status" value="1"/>
</dbReference>
<dbReference type="CDD" id="cd20557">
    <property type="entry name" value="CYCLIN_ScPCL1-like"/>
    <property type="match status" value="1"/>
</dbReference>
<evidence type="ECO:0000256" key="1">
    <source>
        <dbReference type="SAM" id="MobiDB-lite"/>
    </source>
</evidence>
<dbReference type="InterPro" id="IPR036915">
    <property type="entry name" value="Cyclin-like_sf"/>
</dbReference>
<dbReference type="EMBL" id="BAUL01000038">
    <property type="protein sequence ID" value="GAD92782.1"/>
    <property type="molecule type" value="Genomic_DNA"/>
</dbReference>
<reference evidence="4" key="1">
    <citation type="journal article" date="2014" name="Genome Announc.">
        <title>Draft genome sequence of the formaldehyde-resistant fungus Byssochlamys spectabilis No. 5 (anamorph Paecilomyces variotii No. 5) (NBRC109023).</title>
        <authorList>
            <person name="Oka T."/>
            <person name="Ekino K."/>
            <person name="Fukuda K."/>
            <person name="Nomura Y."/>
        </authorList>
    </citation>
    <scope>NUCLEOTIDE SEQUENCE [LARGE SCALE GENOMIC DNA]</scope>
    <source>
        <strain evidence="4">No. 5 / NBRC 109023</strain>
    </source>
</reference>
<feature type="compositionally biased region" description="Polar residues" evidence="1">
    <location>
        <begin position="307"/>
        <end position="318"/>
    </location>
</feature>
<dbReference type="GO" id="GO:0016538">
    <property type="term" value="F:cyclin-dependent protein serine/threonine kinase regulator activity"/>
    <property type="evidence" value="ECO:0007669"/>
    <property type="project" value="TreeGrafter"/>
</dbReference>
<feature type="domain" description="Cyclin N-terminal" evidence="2">
    <location>
        <begin position="78"/>
        <end position="178"/>
    </location>
</feature>
<feature type="region of interest" description="Disordered" evidence="1">
    <location>
        <begin position="307"/>
        <end position="355"/>
    </location>
</feature>
<dbReference type="AlphaFoldDB" id="V5FVZ1"/>
<dbReference type="Pfam" id="PF00134">
    <property type="entry name" value="Cyclin_N"/>
    <property type="match status" value="1"/>
</dbReference>
<name>V5FVZ1_BYSSN</name>
<keyword evidence="4" id="KW-1185">Reference proteome</keyword>
<accession>V5FVZ1</accession>
<evidence type="ECO:0000313" key="3">
    <source>
        <dbReference type="EMBL" id="GAD92782.1"/>
    </source>
</evidence>
<sequence length="442" mass="49283">MMDHIDMSSLNRAALNDFVMLPVSRDMISYLARKASEVIRCEPHVTTSSLNRHGQPTPPSTPPMDPADNLPPLPSLEAFISSLVSRSQVQVPTLMTSLVFLARLRARLPPVAKGMRCTVHRIFLASLILAAKNLNDSSPKNKHWARYTVVKGYDGFGFSLAEVNLMERQLLFLLDWETRVNEEDLFEHFEPFLAPIRRRYEMQQREREDELNSHREWLVETANMSDTVIADYLTSFRWRLQEALANRLRRQKQEPRADARRMREGVSKRTPAIHVSSSSSVHGSPMSSIDDVERTGNAHYQRLRVSQYRQMNNRSISPPSVKDVPGLSRADTYNSLSSRSSSLAPSSRGTPASLSTCSSSLGDEFMVADCGHSPAASTLSYSYVNVQPVRPDSKYLQEESHQPSKKVKMAGSIGGSAGGLVARFLASAAGTYMGGRMARPLA</sequence>
<protein>
    <submittedName>
        <fullName evidence="3">Cyclin (Pcl1), putative</fullName>
    </submittedName>
</protein>
<dbReference type="PANTHER" id="PTHR15615:SF10">
    <property type="entry name" value="PHO85 CYCLIN-2-RELATED"/>
    <property type="match status" value="1"/>
</dbReference>
<organism evidence="3 4">
    <name type="scientific">Byssochlamys spectabilis (strain No. 5 / NBRC 109023)</name>
    <name type="common">Paecilomyces variotii</name>
    <dbReference type="NCBI Taxonomy" id="1356009"/>
    <lineage>
        <taxon>Eukaryota</taxon>
        <taxon>Fungi</taxon>
        <taxon>Dikarya</taxon>
        <taxon>Ascomycota</taxon>
        <taxon>Pezizomycotina</taxon>
        <taxon>Eurotiomycetes</taxon>
        <taxon>Eurotiomycetidae</taxon>
        <taxon>Eurotiales</taxon>
        <taxon>Thermoascaceae</taxon>
        <taxon>Paecilomyces</taxon>
    </lineage>
</organism>
<feature type="region of interest" description="Disordered" evidence="1">
    <location>
        <begin position="249"/>
        <end position="291"/>
    </location>
</feature>
<feature type="compositionally biased region" description="Basic and acidic residues" evidence="1">
    <location>
        <begin position="251"/>
        <end position="267"/>
    </location>
</feature>
<dbReference type="InterPro" id="IPR006671">
    <property type="entry name" value="Cyclin_N"/>
</dbReference>
<dbReference type="OrthoDB" id="10250320at2759"/>
<feature type="compositionally biased region" description="Low complexity" evidence="1">
    <location>
        <begin position="335"/>
        <end position="348"/>
    </location>
</feature>
<dbReference type="Gene3D" id="1.10.472.10">
    <property type="entry name" value="Cyclin-like"/>
    <property type="match status" value="1"/>
</dbReference>
<comment type="caution">
    <text evidence="3">The sequence shown here is derived from an EMBL/GenBank/DDBJ whole genome shotgun (WGS) entry which is preliminary data.</text>
</comment>
<dbReference type="HOGENOM" id="CLU_018149_3_2_1"/>
<dbReference type="InterPro" id="IPR013922">
    <property type="entry name" value="Cyclin_PHO80-like"/>
</dbReference>
<dbReference type="eggNOG" id="KOG1674">
    <property type="taxonomic scope" value="Eukaryota"/>
</dbReference>
<dbReference type="InParanoid" id="V5FVZ1"/>
<feature type="compositionally biased region" description="Polar residues" evidence="1">
    <location>
        <begin position="45"/>
        <end position="54"/>
    </location>
</feature>
<evidence type="ECO:0000313" key="4">
    <source>
        <dbReference type="Proteomes" id="UP000018001"/>
    </source>
</evidence>
<proteinExistence type="predicted"/>
<feature type="compositionally biased region" description="Pro residues" evidence="1">
    <location>
        <begin position="56"/>
        <end position="68"/>
    </location>
</feature>
<dbReference type="GO" id="GO:0000307">
    <property type="term" value="C:cyclin-dependent protein kinase holoenzyme complex"/>
    <property type="evidence" value="ECO:0007669"/>
    <property type="project" value="TreeGrafter"/>
</dbReference>
<feature type="region of interest" description="Disordered" evidence="1">
    <location>
        <begin position="45"/>
        <end position="68"/>
    </location>
</feature>
<gene>
    <name evidence="3" type="ORF">PVAR5_1378</name>
</gene>
<evidence type="ECO:0000259" key="2">
    <source>
        <dbReference type="Pfam" id="PF00134"/>
    </source>
</evidence>
<dbReference type="GO" id="GO:0019901">
    <property type="term" value="F:protein kinase binding"/>
    <property type="evidence" value="ECO:0007669"/>
    <property type="project" value="InterPro"/>
</dbReference>
<dbReference type="Proteomes" id="UP000018001">
    <property type="component" value="Unassembled WGS sequence"/>
</dbReference>
<dbReference type="GO" id="GO:0005634">
    <property type="term" value="C:nucleus"/>
    <property type="evidence" value="ECO:0007669"/>
    <property type="project" value="TreeGrafter"/>
</dbReference>
<dbReference type="SUPFAM" id="SSF47954">
    <property type="entry name" value="Cyclin-like"/>
    <property type="match status" value="1"/>
</dbReference>
<feature type="compositionally biased region" description="Low complexity" evidence="1">
    <location>
        <begin position="276"/>
        <end position="288"/>
    </location>
</feature>